<organism evidence="1 2">
    <name type="scientific">Acaulospora colombiana</name>
    <dbReference type="NCBI Taxonomy" id="27376"/>
    <lineage>
        <taxon>Eukaryota</taxon>
        <taxon>Fungi</taxon>
        <taxon>Fungi incertae sedis</taxon>
        <taxon>Mucoromycota</taxon>
        <taxon>Glomeromycotina</taxon>
        <taxon>Glomeromycetes</taxon>
        <taxon>Diversisporales</taxon>
        <taxon>Acaulosporaceae</taxon>
        <taxon>Acaulospora</taxon>
    </lineage>
</organism>
<evidence type="ECO:0000313" key="1">
    <source>
        <dbReference type="EMBL" id="CAG8621127.1"/>
    </source>
</evidence>
<evidence type="ECO:0000313" key="2">
    <source>
        <dbReference type="Proteomes" id="UP000789525"/>
    </source>
</evidence>
<keyword evidence="2" id="KW-1185">Reference proteome</keyword>
<reference evidence="1" key="1">
    <citation type="submission" date="2021-06" db="EMBL/GenBank/DDBJ databases">
        <authorList>
            <person name="Kallberg Y."/>
            <person name="Tangrot J."/>
            <person name="Rosling A."/>
        </authorList>
    </citation>
    <scope>NUCLEOTIDE SEQUENCE</scope>
    <source>
        <strain evidence="1">CL356</strain>
    </source>
</reference>
<protein>
    <submittedName>
        <fullName evidence="1">16890_t:CDS:1</fullName>
    </submittedName>
</protein>
<sequence>MPQPQVCTLFHWSTSIDADNTSILKADSNNVLSSSGPGRNSNRIQSKKQFGHNTVLVADIRHMPAGSPGPRSGLPKFPTGQVSRPLKFFPKTQCHLDNGEIDIIEGVNNGRDWASIINMMVPCALYQTLAPQLRMTAIGPSIATLVAVSQQIRETLMDQVSIKLVVDAWFWSRSEGNIPADVTTSGQTVINTDNWGTPMALFPNTQCDLSSKFGLNNQFIDNCGLGGDWAGGVYSNSGCPGSCVDFVNNNPSAFTEAYWDIAAIRMYGQ</sequence>
<gene>
    <name evidence="1" type="ORF">ACOLOM_LOCUS7332</name>
</gene>
<accession>A0ACA9MY99</accession>
<dbReference type="Proteomes" id="UP000789525">
    <property type="component" value="Unassembled WGS sequence"/>
</dbReference>
<comment type="caution">
    <text evidence="1">The sequence shown here is derived from an EMBL/GenBank/DDBJ whole genome shotgun (WGS) entry which is preliminary data.</text>
</comment>
<proteinExistence type="predicted"/>
<dbReference type="EMBL" id="CAJVPT010016734">
    <property type="protein sequence ID" value="CAG8621127.1"/>
    <property type="molecule type" value="Genomic_DNA"/>
</dbReference>
<name>A0ACA9MY99_9GLOM</name>